<name>A0ABX8BC37_9BACT</name>
<dbReference type="InterPro" id="IPR025990">
    <property type="entry name" value="zinc_ribbon_bacterial"/>
</dbReference>
<accession>A0ABX8BC37</accession>
<dbReference type="RefSeq" id="WP_211429481.1">
    <property type="nucleotide sequence ID" value="NZ_CP072648.1"/>
</dbReference>
<proteinExistence type="predicted"/>
<protein>
    <submittedName>
        <fullName evidence="1">CPXCG motif-containing cysteine-rich protein</fullName>
    </submittedName>
</protein>
<dbReference type="Pfam" id="PF14255">
    <property type="entry name" value="Zn_ribbon_21"/>
    <property type="match status" value="1"/>
</dbReference>
<organism evidence="1 2">
    <name type="scientific">Chloracidobacterium validum</name>
    <dbReference type="NCBI Taxonomy" id="2821543"/>
    <lineage>
        <taxon>Bacteria</taxon>
        <taxon>Pseudomonadati</taxon>
        <taxon>Acidobacteriota</taxon>
        <taxon>Terriglobia</taxon>
        <taxon>Terriglobales</taxon>
        <taxon>Acidobacteriaceae</taxon>
        <taxon>Chloracidobacterium</taxon>
    </lineage>
</organism>
<dbReference type="PIRSF" id="PIRSF037225">
    <property type="entry name" value="UCP037225"/>
    <property type="match status" value="1"/>
</dbReference>
<evidence type="ECO:0000313" key="1">
    <source>
        <dbReference type="EMBL" id="QUW03591.1"/>
    </source>
</evidence>
<dbReference type="EMBL" id="CP072648">
    <property type="protein sequence ID" value="QUW03591.1"/>
    <property type="molecule type" value="Genomic_DNA"/>
</dbReference>
<dbReference type="Proteomes" id="UP000676506">
    <property type="component" value="Chromosome 1"/>
</dbReference>
<gene>
    <name evidence="1" type="ORF">J8C06_03915</name>
</gene>
<dbReference type="InterPro" id="IPR017143">
    <property type="entry name" value="UCP037225"/>
</dbReference>
<reference evidence="1 2" key="1">
    <citation type="submission" date="2021-03" db="EMBL/GenBank/DDBJ databases">
        <title>Genomic and phenotypic characterization of Chloracidobacterium isolates provides evidence for multiple species.</title>
        <authorList>
            <person name="Saini M.K."/>
            <person name="Costas A.M.G."/>
            <person name="Tank M."/>
            <person name="Bryant D.A."/>
        </authorList>
    </citation>
    <scope>NUCLEOTIDE SEQUENCE [LARGE SCALE GENOMIC DNA]</scope>
    <source>
        <strain evidence="1 2">BV2-C</strain>
    </source>
</reference>
<sequence>MQDTATYPCAYCGELNVTLPDWSAGRRQQYIEDCAVCCQPNVLRVCLNPDLDEVSVVVEPA</sequence>
<keyword evidence="2" id="KW-1185">Reference proteome</keyword>
<evidence type="ECO:0000313" key="2">
    <source>
        <dbReference type="Proteomes" id="UP000676506"/>
    </source>
</evidence>